<feature type="domain" description="Enoyl reductase (ER)" evidence="2">
    <location>
        <begin position="10"/>
        <end position="302"/>
    </location>
</feature>
<reference evidence="3 4" key="1">
    <citation type="submission" date="2018-10" db="EMBL/GenBank/DDBJ databases">
        <title>Genomic Encyclopedia of Archaeal and Bacterial Type Strains, Phase II (KMG-II): from individual species to whole genera.</title>
        <authorList>
            <person name="Goeker M."/>
        </authorList>
    </citation>
    <scope>NUCLEOTIDE SEQUENCE [LARGE SCALE GENOMIC DNA]</scope>
    <source>
        <strain evidence="3 4">DSM 14954</strain>
    </source>
</reference>
<dbReference type="Pfam" id="PF13602">
    <property type="entry name" value="ADH_zinc_N_2"/>
    <property type="match status" value="1"/>
</dbReference>
<evidence type="ECO:0000313" key="4">
    <source>
        <dbReference type="Proteomes" id="UP000278962"/>
    </source>
</evidence>
<dbReference type="SMART" id="SM00829">
    <property type="entry name" value="PKS_ER"/>
    <property type="match status" value="1"/>
</dbReference>
<dbReference type="InterPro" id="IPR011032">
    <property type="entry name" value="GroES-like_sf"/>
</dbReference>
<evidence type="ECO:0000259" key="2">
    <source>
        <dbReference type="SMART" id="SM00829"/>
    </source>
</evidence>
<dbReference type="PANTHER" id="PTHR11695">
    <property type="entry name" value="ALCOHOL DEHYDROGENASE RELATED"/>
    <property type="match status" value="1"/>
</dbReference>
<sequence length="304" mass="30830">MKALRAHARGGAEQLTYEDAPAPGAPSAGEVRVRVRAAAITLDELTWPDTWEADGVDRTPTIPSHELAGVVTAIGPDVDGLAVGDAVFGLVPFDRDGAAAEYVLAPAAGLVHTPAGVSEVVAAAAVLPALTALEALDAHLGLGSGQRLLVRGGTGAVASALIQLARRMGLEVTATVRSQTAVEHARRLGAATVLVGEEPTAASFDAAIDAVGAGTPEWLYRAVRPGGRVVTLQEPPDEDLARAAGVDARFFVVSPSAAALERLGALLAAGELEVAVAQTYPLSEGRTAYAGRSAAGPGKVVLEP</sequence>
<dbReference type="InterPro" id="IPR020843">
    <property type="entry name" value="ER"/>
</dbReference>
<dbReference type="Pfam" id="PF08240">
    <property type="entry name" value="ADH_N"/>
    <property type="match status" value="1"/>
</dbReference>
<dbReference type="GO" id="GO:0016491">
    <property type="term" value="F:oxidoreductase activity"/>
    <property type="evidence" value="ECO:0007669"/>
    <property type="project" value="InterPro"/>
</dbReference>
<dbReference type="InterPro" id="IPR050700">
    <property type="entry name" value="YIM1/Zinc_Alcohol_DH_Fams"/>
</dbReference>
<keyword evidence="4" id="KW-1185">Reference proteome</keyword>
<dbReference type="EMBL" id="RBIL01000002">
    <property type="protein sequence ID" value="RKQ86374.1"/>
    <property type="molecule type" value="Genomic_DNA"/>
</dbReference>
<dbReference type="SUPFAM" id="SSF50129">
    <property type="entry name" value="GroES-like"/>
    <property type="match status" value="1"/>
</dbReference>
<comment type="caution">
    <text evidence="3">The sequence shown here is derived from an EMBL/GenBank/DDBJ whole genome shotgun (WGS) entry which is preliminary data.</text>
</comment>
<dbReference type="CDD" id="cd05289">
    <property type="entry name" value="MDR_like_2"/>
    <property type="match status" value="1"/>
</dbReference>
<feature type="region of interest" description="Disordered" evidence="1">
    <location>
        <begin position="1"/>
        <end position="28"/>
    </location>
</feature>
<dbReference type="AlphaFoldDB" id="A0A660KZK4"/>
<name>A0A660KZK4_9ACTN</name>
<dbReference type="InterPro" id="IPR036291">
    <property type="entry name" value="NAD(P)-bd_dom_sf"/>
</dbReference>
<accession>A0A660KZK4</accession>
<proteinExistence type="predicted"/>
<dbReference type="Gene3D" id="3.90.180.10">
    <property type="entry name" value="Medium-chain alcohol dehydrogenases, catalytic domain"/>
    <property type="match status" value="1"/>
</dbReference>
<dbReference type="InterPro" id="IPR013154">
    <property type="entry name" value="ADH-like_N"/>
</dbReference>
<dbReference type="SUPFAM" id="SSF51735">
    <property type="entry name" value="NAD(P)-binding Rossmann-fold domains"/>
    <property type="match status" value="1"/>
</dbReference>
<dbReference type="PANTHER" id="PTHR11695:SF294">
    <property type="entry name" value="RETICULON-4-INTERACTING PROTEIN 1, MITOCHONDRIAL"/>
    <property type="match status" value="1"/>
</dbReference>
<protein>
    <submittedName>
        <fullName evidence="3">NADPH:quinone reductase-like Zn-dependent oxidoreductase</fullName>
    </submittedName>
</protein>
<dbReference type="Proteomes" id="UP000278962">
    <property type="component" value="Unassembled WGS sequence"/>
</dbReference>
<dbReference type="Gene3D" id="3.40.50.720">
    <property type="entry name" value="NAD(P)-binding Rossmann-like Domain"/>
    <property type="match status" value="1"/>
</dbReference>
<dbReference type="OrthoDB" id="3727682at2"/>
<gene>
    <name evidence="3" type="ORF">C8N24_4385</name>
</gene>
<evidence type="ECO:0000256" key="1">
    <source>
        <dbReference type="SAM" id="MobiDB-lite"/>
    </source>
</evidence>
<organism evidence="3 4">
    <name type="scientific">Solirubrobacter pauli</name>
    <dbReference type="NCBI Taxonomy" id="166793"/>
    <lineage>
        <taxon>Bacteria</taxon>
        <taxon>Bacillati</taxon>
        <taxon>Actinomycetota</taxon>
        <taxon>Thermoleophilia</taxon>
        <taxon>Solirubrobacterales</taxon>
        <taxon>Solirubrobacteraceae</taxon>
        <taxon>Solirubrobacter</taxon>
    </lineage>
</organism>
<evidence type="ECO:0000313" key="3">
    <source>
        <dbReference type="EMBL" id="RKQ86374.1"/>
    </source>
</evidence>